<evidence type="ECO:0000256" key="1">
    <source>
        <dbReference type="SAM" id="MobiDB-lite"/>
    </source>
</evidence>
<sequence length="690" mass="75401">MGSVAADVFSRLGAAASRLQTDRAVRKDAEDQTQGQTDRTVESLGGTAAQPAETLADKTAGYRRGYYLTEAANRIHTTKLELAKATAGLRPGEDIAPIMQERMAEMLKSPEFQDAAILKEMQPAIQKMQEGVVEFRQKTELAEIFDSQAENLRQIARDGVQDGSLLTAEGVNNFRAALNTEAFAYLDDDDADDILSGAYIDLIETGQIDPENAKAALQKPIGSAKAALWDRTGWGEKFETAVSAGSTVRARKFEEAQAEMLSGMEYQLQGRASKGQLAIGDINALADKVGMHGKDRLSFVRRWIDQNDAGLKHMQSEANRAKEHNQVIAAINAGNALSLTDSQLNKSAEKEWAAAVTGGDRKVQQAVIERYTRAGIVIPQLKDMLGRTTARNLTANYNLYSELVKIDPVAADRYLSESNATLFAQHHDNVTKFGMTPEESIQALPTGATKGRRVDVAREIGQATTQFYKDRPTLPNGAERTRGVKAQIEQQAIRLALANPNASPEDNLAVAERRVLGGLIEVNGRMVPRGGARPSAQPGIDAFVRDGADDLVKTGVISQELKAGVYAAPLPNQPNRFALMLPSGYPVAHPKTGRPITFDPLEVAQARAEYDSERKEAEVRASAKFKQQFGAERAGLTPWYDGKRGPSLMTTEEVEAFNNRTKPITEDGKDFPSFMDFLQEHRTKRKSKGQ</sequence>
<dbReference type="AlphaFoldDB" id="A0A108U733"/>
<reference evidence="2 3" key="1">
    <citation type="journal article" date="2014" name="Genome Announc.">
        <title>Draft Genome Sequence of Lysobacter capsici AZ78, a Bacterium Antagonistic to Plant-Pathogenic Oomycetes.</title>
        <authorList>
            <person name="Puopolo G."/>
            <person name="Sonego P."/>
            <person name="Engelen K."/>
            <person name="Pertot I."/>
        </authorList>
    </citation>
    <scope>NUCLEOTIDE SEQUENCE [LARGE SCALE GENOMIC DNA]</scope>
    <source>
        <strain evidence="2 3">AZ78</strain>
    </source>
</reference>
<evidence type="ECO:0000313" key="3">
    <source>
        <dbReference type="Proteomes" id="UP000023435"/>
    </source>
</evidence>
<name>A0A108U733_9GAMM</name>
<evidence type="ECO:0000313" key="2">
    <source>
        <dbReference type="EMBL" id="KWS03754.1"/>
    </source>
</evidence>
<organism evidence="2 3">
    <name type="scientific">Lysobacter capsici AZ78</name>
    <dbReference type="NCBI Taxonomy" id="1444315"/>
    <lineage>
        <taxon>Bacteria</taxon>
        <taxon>Pseudomonadati</taxon>
        <taxon>Pseudomonadota</taxon>
        <taxon>Gammaproteobacteria</taxon>
        <taxon>Lysobacterales</taxon>
        <taxon>Lysobacteraceae</taxon>
        <taxon>Lysobacter</taxon>
    </lineage>
</organism>
<dbReference type="EMBL" id="JAJA02000001">
    <property type="protein sequence ID" value="KWS03754.1"/>
    <property type="molecule type" value="Genomic_DNA"/>
</dbReference>
<comment type="caution">
    <text evidence="2">The sequence shown here is derived from an EMBL/GenBank/DDBJ whole genome shotgun (WGS) entry which is preliminary data.</text>
</comment>
<gene>
    <name evidence="2" type="ORF">AZ78_1303</name>
</gene>
<proteinExistence type="predicted"/>
<accession>A0A108U733</accession>
<feature type="region of interest" description="Disordered" evidence="1">
    <location>
        <begin position="23"/>
        <end position="48"/>
    </location>
</feature>
<protein>
    <submittedName>
        <fullName evidence="2">Uncharacterized protein</fullName>
    </submittedName>
</protein>
<keyword evidence="3" id="KW-1185">Reference proteome</keyword>
<dbReference type="Proteomes" id="UP000023435">
    <property type="component" value="Unassembled WGS sequence"/>
</dbReference>